<proteinExistence type="predicted"/>
<sequence length="167" mass="18575">MLLLLSSLIAMIVLFSQLREKPLTGRLYRQPIALFLFVCIALSFRPLITAADWCVLGGALLTSFGLGLLQGRYTPLVHHDGAWYLSGSILAVLIWLTSIPVRYALNAIANLFLSLNPTLTGSSAFIVYFTFIGGLLAGRYSMLFFRYPSLLKTVGGNERKLKRMQTR</sequence>
<keyword evidence="1" id="KW-1133">Transmembrane helix</keyword>
<feature type="transmembrane region" description="Helical" evidence="1">
    <location>
        <begin position="32"/>
        <end position="61"/>
    </location>
</feature>
<dbReference type="EMBL" id="JAFBEV010000001">
    <property type="protein sequence ID" value="MBM7656738.1"/>
    <property type="molecule type" value="Genomic_DNA"/>
</dbReference>
<keyword evidence="1" id="KW-0472">Membrane</keyword>
<evidence type="ECO:0000256" key="1">
    <source>
        <dbReference type="SAM" id="Phobius"/>
    </source>
</evidence>
<reference evidence="2 3" key="1">
    <citation type="submission" date="2021-01" db="EMBL/GenBank/DDBJ databases">
        <title>Genomic Encyclopedia of Type Strains, Phase IV (KMG-IV): sequencing the most valuable type-strain genomes for metagenomic binning, comparative biology and taxonomic classification.</title>
        <authorList>
            <person name="Goeker M."/>
        </authorList>
    </citation>
    <scope>NUCLEOTIDE SEQUENCE [LARGE SCALE GENOMIC DNA]</scope>
    <source>
        <strain evidence="2 3">DSM 100968</strain>
    </source>
</reference>
<gene>
    <name evidence="2" type="ORF">JOC27_000174</name>
</gene>
<feature type="transmembrane region" description="Helical" evidence="1">
    <location>
        <begin position="82"/>
        <end position="105"/>
    </location>
</feature>
<name>A0ABS2Q4N7_9BACL</name>
<dbReference type="RefSeq" id="WP_205005090.1">
    <property type="nucleotide sequence ID" value="NZ_CBCRXA010000001.1"/>
</dbReference>
<comment type="caution">
    <text evidence="2">The sequence shown here is derived from an EMBL/GenBank/DDBJ whole genome shotgun (WGS) entry which is preliminary data.</text>
</comment>
<dbReference type="Proteomes" id="UP000823201">
    <property type="component" value="Unassembled WGS sequence"/>
</dbReference>
<keyword evidence="3" id="KW-1185">Reference proteome</keyword>
<keyword evidence="1" id="KW-0812">Transmembrane</keyword>
<evidence type="ECO:0008006" key="4">
    <source>
        <dbReference type="Google" id="ProtNLM"/>
    </source>
</evidence>
<accession>A0ABS2Q4N7</accession>
<feature type="transmembrane region" description="Helical" evidence="1">
    <location>
        <begin position="125"/>
        <end position="145"/>
    </location>
</feature>
<evidence type="ECO:0000313" key="3">
    <source>
        <dbReference type="Proteomes" id="UP000823201"/>
    </source>
</evidence>
<protein>
    <recommendedName>
        <fullName evidence="4">DUF1453 domain-containing protein</fullName>
    </recommendedName>
</protein>
<organism evidence="2 3">
    <name type="scientific">Sporolactobacillus spathodeae</name>
    <dbReference type="NCBI Taxonomy" id="1465502"/>
    <lineage>
        <taxon>Bacteria</taxon>
        <taxon>Bacillati</taxon>
        <taxon>Bacillota</taxon>
        <taxon>Bacilli</taxon>
        <taxon>Bacillales</taxon>
        <taxon>Sporolactobacillaceae</taxon>
        <taxon>Sporolactobacillus</taxon>
    </lineage>
</organism>
<evidence type="ECO:0000313" key="2">
    <source>
        <dbReference type="EMBL" id="MBM7656738.1"/>
    </source>
</evidence>